<name>A0A9P5EEU3_COLSI</name>
<dbReference type="EMBL" id="QPMT01000045">
    <property type="protein sequence ID" value="KAF4850748.1"/>
    <property type="molecule type" value="Genomic_DNA"/>
</dbReference>
<reference evidence="2" key="1">
    <citation type="submission" date="2019-06" db="EMBL/GenBank/DDBJ databases">
        <authorList>
            <person name="Gan P."/>
            <person name="Shirasu K."/>
        </authorList>
    </citation>
    <scope>NUCLEOTIDE SEQUENCE [LARGE SCALE GENOMIC DNA]</scope>
    <source>
        <strain evidence="2">CAD2</strain>
    </source>
</reference>
<dbReference type="PROSITE" id="PS51257">
    <property type="entry name" value="PROKAR_LIPOPROTEIN"/>
    <property type="match status" value="1"/>
</dbReference>
<sequence>MKVSFVTSMLSVGLTVQACDHYKICTCTNEDGSRNDDLTGKICDAGQYNRIYEKGYLECKHYKSEFLGYEAFDNSSPPPALDGGFSIPDDIPDGVYSVSYDDSGLAVHTAIEDLEVRDIGAVPSIETRDRAGGATLGKRDWYHDCGGNQNMDHGATDRAVDSLKWECGGGKEIGVGERLYGISSGGGQRVVAFFCLFSHGGNRRSCYSDEAAQRFASITNVCGWYVSGWTDWWSGSTKEYTYGYHVLGDNNNFCGRA</sequence>
<evidence type="ECO:0000313" key="3">
    <source>
        <dbReference type="Proteomes" id="UP000711996"/>
    </source>
</evidence>
<keyword evidence="1" id="KW-0732">Signal</keyword>
<dbReference type="AlphaFoldDB" id="A0A9P5EEU3"/>
<accession>A0A9P5EEU3</accession>
<protein>
    <submittedName>
        <fullName evidence="2">Uncharacterized protein</fullName>
    </submittedName>
</protein>
<organism evidence="2 3">
    <name type="scientific">Colletotrichum siamense</name>
    <name type="common">Anthracnose fungus</name>
    <dbReference type="NCBI Taxonomy" id="690259"/>
    <lineage>
        <taxon>Eukaryota</taxon>
        <taxon>Fungi</taxon>
        <taxon>Dikarya</taxon>
        <taxon>Ascomycota</taxon>
        <taxon>Pezizomycotina</taxon>
        <taxon>Sordariomycetes</taxon>
        <taxon>Hypocreomycetidae</taxon>
        <taxon>Glomerellales</taxon>
        <taxon>Glomerellaceae</taxon>
        <taxon>Colletotrichum</taxon>
        <taxon>Colletotrichum gloeosporioides species complex</taxon>
    </lineage>
</organism>
<evidence type="ECO:0000256" key="1">
    <source>
        <dbReference type="SAM" id="SignalP"/>
    </source>
</evidence>
<gene>
    <name evidence="2" type="ORF">CGCSCA2_v011325</name>
</gene>
<proteinExistence type="predicted"/>
<evidence type="ECO:0000313" key="2">
    <source>
        <dbReference type="EMBL" id="KAF4850748.1"/>
    </source>
</evidence>
<dbReference type="OrthoDB" id="5006988at2759"/>
<feature type="signal peptide" evidence="1">
    <location>
        <begin position="1"/>
        <end position="18"/>
    </location>
</feature>
<keyword evidence="3" id="KW-1185">Reference proteome</keyword>
<dbReference type="Proteomes" id="UP000711996">
    <property type="component" value="Unassembled WGS sequence"/>
</dbReference>
<feature type="chain" id="PRO_5040390429" evidence="1">
    <location>
        <begin position="19"/>
        <end position="257"/>
    </location>
</feature>
<comment type="caution">
    <text evidence="2">The sequence shown here is derived from an EMBL/GenBank/DDBJ whole genome shotgun (WGS) entry which is preliminary data.</text>
</comment>